<feature type="active site" description="Proton donor/acceptor" evidence="13">
    <location>
        <position position="149"/>
    </location>
</feature>
<keyword evidence="2 13" id="KW-0963">Cytoplasm</keyword>
<dbReference type="HAMAP" id="MF_00102">
    <property type="entry name" value="DapB"/>
    <property type="match status" value="1"/>
</dbReference>
<evidence type="ECO:0000256" key="9">
    <source>
        <dbReference type="ARBA" id="ARBA00037922"/>
    </source>
</evidence>
<accession>A0A832VXD6</accession>
<feature type="active site" description="Proton donor" evidence="13">
    <location>
        <position position="153"/>
    </location>
</feature>
<dbReference type="Pfam" id="PF05173">
    <property type="entry name" value="DapB_C"/>
    <property type="match status" value="1"/>
</dbReference>
<dbReference type="EC" id="1.17.1.8" evidence="10 13"/>
<feature type="domain" description="Dihydrodipicolinate reductase N-terminal" evidence="14">
    <location>
        <begin position="2"/>
        <end position="120"/>
    </location>
</feature>
<dbReference type="InterPro" id="IPR022663">
    <property type="entry name" value="DapB_C"/>
</dbReference>
<keyword evidence="4 13" id="KW-0521">NADP</keyword>
<evidence type="ECO:0000256" key="4">
    <source>
        <dbReference type="ARBA" id="ARBA00022857"/>
    </source>
</evidence>
<dbReference type="GO" id="GO:0009089">
    <property type="term" value="P:lysine biosynthetic process via diaminopimelate"/>
    <property type="evidence" value="ECO:0007669"/>
    <property type="project" value="UniProtKB-UniRule"/>
</dbReference>
<comment type="caution">
    <text evidence="16">The sequence shown here is derived from an EMBL/GenBank/DDBJ whole genome shotgun (WGS) entry which is preliminary data.</text>
</comment>
<dbReference type="PANTHER" id="PTHR20836:SF0">
    <property type="entry name" value="4-HYDROXY-TETRAHYDRODIPICOLINATE REDUCTASE 1, CHLOROPLASTIC-RELATED"/>
    <property type="match status" value="1"/>
</dbReference>
<comment type="function">
    <text evidence="13">Catalyzes the conversion of 4-hydroxy-tetrahydrodipicolinate (HTPA) to tetrahydrodipicolinate.</text>
</comment>
<evidence type="ECO:0000256" key="3">
    <source>
        <dbReference type="ARBA" id="ARBA00022605"/>
    </source>
</evidence>
<comment type="catalytic activity">
    <reaction evidence="11 13">
        <text>(S)-2,3,4,5-tetrahydrodipicolinate + NADP(+) + H2O = (2S,4S)-4-hydroxy-2,3,4,5-tetrahydrodipicolinate + NADPH + H(+)</text>
        <dbReference type="Rhea" id="RHEA:35331"/>
        <dbReference type="ChEBI" id="CHEBI:15377"/>
        <dbReference type="ChEBI" id="CHEBI:15378"/>
        <dbReference type="ChEBI" id="CHEBI:16845"/>
        <dbReference type="ChEBI" id="CHEBI:57783"/>
        <dbReference type="ChEBI" id="CHEBI:58349"/>
        <dbReference type="ChEBI" id="CHEBI:67139"/>
        <dbReference type="EC" id="1.17.1.8"/>
    </reaction>
</comment>
<feature type="binding site" evidence="13">
    <location>
        <begin position="117"/>
        <end position="120"/>
    </location>
    <ligand>
        <name>NAD(+)</name>
        <dbReference type="ChEBI" id="CHEBI:57540"/>
    </ligand>
</feature>
<gene>
    <name evidence="13" type="primary">dapB</name>
    <name evidence="16" type="ORF">HA299_03985</name>
</gene>
<dbReference type="GO" id="GO:0050661">
    <property type="term" value="F:NADP binding"/>
    <property type="evidence" value="ECO:0007669"/>
    <property type="project" value="UniProtKB-UniRule"/>
</dbReference>
<dbReference type="SUPFAM" id="SSF51735">
    <property type="entry name" value="NAD(P)-binding Rossmann-fold domains"/>
    <property type="match status" value="1"/>
</dbReference>
<keyword evidence="6 13" id="KW-0560">Oxidoreductase</keyword>
<dbReference type="AlphaFoldDB" id="A0A832VXD6"/>
<evidence type="ECO:0000259" key="14">
    <source>
        <dbReference type="Pfam" id="PF01113"/>
    </source>
</evidence>
<comment type="caution">
    <text evidence="13">Lacks conserved residue(s) required for the propagation of feature annotation.</text>
</comment>
<dbReference type="PIRSF" id="PIRSF000161">
    <property type="entry name" value="DHPR"/>
    <property type="match status" value="1"/>
</dbReference>
<dbReference type="GO" id="GO:0016726">
    <property type="term" value="F:oxidoreductase activity, acting on CH or CH2 groups, NAD or NADP as acceptor"/>
    <property type="evidence" value="ECO:0007669"/>
    <property type="project" value="UniProtKB-UniRule"/>
</dbReference>
<evidence type="ECO:0000256" key="10">
    <source>
        <dbReference type="ARBA" id="ARBA00038983"/>
    </source>
</evidence>
<evidence type="ECO:0000256" key="6">
    <source>
        <dbReference type="ARBA" id="ARBA00023002"/>
    </source>
</evidence>
<feature type="binding site" evidence="13">
    <location>
        <begin position="8"/>
        <end position="13"/>
    </location>
    <ligand>
        <name>NAD(+)</name>
        <dbReference type="ChEBI" id="CHEBI:57540"/>
    </ligand>
</feature>
<comment type="catalytic activity">
    <reaction evidence="12 13">
        <text>(S)-2,3,4,5-tetrahydrodipicolinate + NAD(+) + H2O = (2S,4S)-4-hydroxy-2,3,4,5-tetrahydrodipicolinate + NADH + H(+)</text>
        <dbReference type="Rhea" id="RHEA:35323"/>
        <dbReference type="ChEBI" id="CHEBI:15377"/>
        <dbReference type="ChEBI" id="CHEBI:15378"/>
        <dbReference type="ChEBI" id="CHEBI:16845"/>
        <dbReference type="ChEBI" id="CHEBI:57540"/>
        <dbReference type="ChEBI" id="CHEBI:57945"/>
        <dbReference type="ChEBI" id="CHEBI:67139"/>
        <dbReference type="EC" id="1.17.1.8"/>
    </reaction>
</comment>
<dbReference type="PANTHER" id="PTHR20836">
    <property type="entry name" value="DIHYDRODIPICOLINATE REDUCTASE"/>
    <property type="match status" value="1"/>
</dbReference>
<dbReference type="InterPro" id="IPR023940">
    <property type="entry name" value="DHDPR_bac"/>
</dbReference>
<reference evidence="16" key="1">
    <citation type="journal article" date="2020" name="bioRxiv">
        <title>A rank-normalized archaeal taxonomy based on genome phylogeny resolves widespread incomplete and uneven classifications.</title>
        <authorList>
            <person name="Rinke C."/>
            <person name="Chuvochina M."/>
            <person name="Mussig A.J."/>
            <person name="Chaumeil P.-A."/>
            <person name="Waite D.W."/>
            <person name="Whitman W.B."/>
            <person name="Parks D.H."/>
            <person name="Hugenholtz P."/>
        </authorList>
    </citation>
    <scope>NUCLEOTIDE SEQUENCE</scope>
    <source>
        <strain evidence="16">UBA12518</strain>
    </source>
</reference>
<comment type="subunit">
    <text evidence="13">Homotetramer.</text>
</comment>
<keyword evidence="5 13" id="KW-0220">Diaminopimelate biosynthesis</keyword>
<keyword evidence="3 13" id="KW-0028">Amino-acid biosynthesis</keyword>
<comment type="caution">
    <text evidence="13">Was originally thought to be a dihydrodipicolinate reductase (DHDPR), catalyzing the conversion of dihydrodipicolinate to tetrahydrodipicolinate. However, it was shown in E.coli that the substrate of the enzymatic reaction is not dihydrodipicolinate (DHDP) but in fact (2S,4S)-4-hydroxy-2,3,4,5-tetrahydrodipicolinic acid (HTPA), the product released by the DapA-catalyzed reaction.</text>
</comment>
<dbReference type="Gene3D" id="3.40.50.720">
    <property type="entry name" value="NAD(P)-binding Rossmann-like Domain"/>
    <property type="match status" value="1"/>
</dbReference>
<feature type="binding site" evidence="13">
    <location>
        <begin position="159"/>
        <end position="160"/>
    </location>
    <ligand>
        <name>(S)-2,3,4,5-tetrahydrodipicolinate</name>
        <dbReference type="ChEBI" id="CHEBI:16845"/>
    </ligand>
</feature>
<dbReference type="PROSITE" id="PS01298">
    <property type="entry name" value="DAPB"/>
    <property type="match status" value="1"/>
</dbReference>
<dbReference type="EMBL" id="DUIH01000012">
    <property type="protein sequence ID" value="HIH69767.1"/>
    <property type="molecule type" value="Genomic_DNA"/>
</dbReference>
<dbReference type="GO" id="GO:0005737">
    <property type="term" value="C:cytoplasm"/>
    <property type="evidence" value="ECO:0007669"/>
    <property type="project" value="UniProtKB-SubCell"/>
</dbReference>
<name>A0A832VXD6_9EURY</name>
<sequence>MIRVAVAGARGRMGRLVIDGVLKAEDMELVLALDVVGVGESVCEGVKVSDGADISNLLPRMKPDVLIDFTRADAAIKNVAAAALSGVAVVVGTTGFTEEQKEQLTELVEGRVPCILSPNFSIGVNAFFRLVEVAARLLSAYDVEIVEAHHRGKRDAPSGTAKRLAEIVSEVLGGRKLVYGREGISPRGDEIGVHAIRGGDIVGDHTVLFAGDGDRIELRHQAHSRSTFAAGAVAAARWIVSQPPGMHTMDEFLSSLAG</sequence>
<organism evidence="16 17">
    <name type="scientific">Methermicoccus shengliensis</name>
    <dbReference type="NCBI Taxonomy" id="660064"/>
    <lineage>
        <taxon>Archaea</taxon>
        <taxon>Methanobacteriati</taxon>
        <taxon>Methanobacteriota</taxon>
        <taxon>Stenosarchaea group</taxon>
        <taxon>Methanomicrobia</taxon>
        <taxon>Methanosarcinales</taxon>
        <taxon>Methermicoccaceae</taxon>
        <taxon>Methermicoccus</taxon>
    </lineage>
</organism>
<dbReference type="InterPro" id="IPR036291">
    <property type="entry name" value="NAD(P)-bd_dom_sf"/>
</dbReference>
<dbReference type="GO" id="GO:0008839">
    <property type="term" value="F:4-hydroxy-tetrahydrodipicolinate reductase"/>
    <property type="evidence" value="ECO:0007669"/>
    <property type="project" value="UniProtKB-UniRule"/>
</dbReference>
<feature type="binding site" evidence="13">
    <location>
        <position position="150"/>
    </location>
    <ligand>
        <name>(S)-2,3,4,5-tetrahydrodipicolinate</name>
        <dbReference type="ChEBI" id="CHEBI:16845"/>
    </ligand>
</feature>
<dbReference type="Pfam" id="PF01113">
    <property type="entry name" value="DapB_N"/>
    <property type="match status" value="1"/>
</dbReference>
<feature type="domain" description="Dihydrodipicolinate reductase C-terminal" evidence="15">
    <location>
        <begin position="123"/>
        <end position="253"/>
    </location>
</feature>
<dbReference type="SUPFAM" id="SSF55347">
    <property type="entry name" value="Glyceraldehyde-3-phosphate dehydrogenase-like, C-terminal domain"/>
    <property type="match status" value="1"/>
</dbReference>
<evidence type="ECO:0000256" key="1">
    <source>
        <dbReference type="ARBA" id="ARBA00006642"/>
    </source>
</evidence>
<comment type="similarity">
    <text evidence="1 13">Belongs to the DapB family.</text>
</comment>
<evidence type="ECO:0000256" key="13">
    <source>
        <dbReference type="HAMAP-Rule" id="MF_00102"/>
    </source>
</evidence>
<evidence type="ECO:0000256" key="5">
    <source>
        <dbReference type="ARBA" id="ARBA00022915"/>
    </source>
</evidence>
<dbReference type="NCBIfam" id="TIGR00036">
    <property type="entry name" value="dapB"/>
    <property type="match status" value="1"/>
</dbReference>
<proteinExistence type="inferred from homology"/>
<feature type="binding site" evidence="13">
    <location>
        <position position="40"/>
    </location>
    <ligand>
        <name>NAD(+)</name>
        <dbReference type="ChEBI" id="CHEBI:57540"/>
    </ligand>
</feature>
<evidence type="ECO:0000313" key="16">
    <source>
        <dbReference type="EMBL" id="HIH69767.1"/>
    </source>
</evidence>
<dbReference type="Gene3D" id="3.30.360.10">
    <property type="entry name" value="Dihydrodipicolinate Reductase, domain 2"/>
    <property type="match status" value="1"/>
</dbReference>
<dbReference type="CDD" id="cd02274">
    <property type="entry name" value="DHDPR_N"/>
    <property type="match status" value="1"/>
</dbReference>
<evidence type="ECO:0000256" key="8">
    <source>
        <dbReference type="ARBA" id="ARBA00023154"/>
    </source>
</evidence>
<dbReference type="FunFam" id="3.30.360.10:FF:000009">
    <property type="entry name" value="4-hydroxy-tetrahydrodipicolinate reductase"/>
    <property type="match status" value="1"/>
</dbReference>
<dbReference type="GO" id="GO:0051287">
    <property type="term" value="F:NAD binding"/>
    <property type="evidence" value="ECO:0007669"/>
    <property type="project" value="UniProtKB-UniRule"/>
</dbReference>
<evidence type="ECO:0000256" key="2">
    <source>
        <dbReference type="ARBA" id="ARBA00022490"/>
    </source>
</evidence>
<keyword evidence="8 13" id="KW-0457">Lysine biosynthesis</keyword>
<protein>
    <recommendedName>
        <fullName evidence="10 13">4-hydroxy-tetrahydrodipicolinate reductase</fullName>
        <shortName evidence="13">HTPA reductase</shortName>
        <ecNumber evidence="10 13">1.17.1.8</ecNumber>
    </recommendedName>
</protein>
<evidence type="ECO:0000256" key="12">
    <source>
        <dbReference type="ARBA" id="ARBA00049396"/>
    </source>
</evidence>
<comment type="subcellular location">
    <subcellularLocation>
        <location evidence="13">Cytoplasm</location>
    </subcellularLocation>
</comment>
<dbReference type="UniPathway" id="UPA00034">
    <property type="reaction ID" value="UER00018"/>
</dbReference>
<dbReference type="RefSeq" id="WP_042685754.1">
    <property type="nucleotide sequence ID" value="NZ_DUIH01000012.1"/>
</dbReference>
<dbReference type="Proteomes" id="UP000600363">
    <property type="component" value="Unassembled WGS sequence"/>
</dbReference>
<dbReference type="GO" id="GO:0019877">
    <property type="term" value="P:diaminopimelate biosynthetic process"/>
    <property type="evidence" value="ECO:0007669"/>
    <property type="project" value="UniProtKB-UniRule"/>
</dbReference>
<feature type="binding site" evidence="13">
    <location>
        <begin position="92"/>
        <end position="94"/>
    </location>
    <ligand>
        <name>NAD(+)</name>
        <dbReference type="ChEBI" id="CHEBI:57540"/>
    </ligand>
</feature>
<comment type="pathway">
    <text evidence="9 13">Amino-acid biosynthesis; L-lysine biosynthesis via DAP pathway; (S)-tetrahydrodipicolinate from L-aspartate: step 4/4.</text>
</comment>
<evidence type="ECO:0000256" key="7">
    <source>
        <dbReference type="ARBA" id="ARBA00023027"/>
    </source>
</evidence>
<dbReference type="InterPro" id="IPR022664">
    <property type="entry name" value="DapB_N_CS"/>
</dbReference>
<keyword evidence="7 13" id="KW-0520">NAD</keyword>
<evidence type="ECO:0000256" key="11">
    <source>
        <dbReference type="ARBA" id="ARBA00049080"/>
    </source>
</evidence>
<evidence type="ECO:0000259" key="15">
    <source>
        <dbReference type="Pfam" id="PF05173"/>
    </source>
</evidence>
<dbReference type="InterPro" id="IPR000846">
    <property type="entry name" value="DapB_N"/>
</dbReference>
<evidence type="ECO:0000313" key="17">
    <source>
        <dbReference type="Proteomes" id="UP000600363"/>
    </source>
</evidence>